<dbReference type="PROSITE" id="PS01132">
    <property type="entry name" value="ACTINS_ACT_LIKE"/>
    <property type="match status" value="1"/>
</dbReference>
<reference evidence="5" key="1">
    <citation type="submission" date="2021-03" db="EMBL/GenBank/DDBJ databases">
        <authorList>
            <person name="Tagirdzhanova G."/>
        </authorList>
    </citation>
    <scope>NUCLEOTIDE SEQUENCE</scope>
</reference>
<dbReference type="InterPro" id="IPR004001">
    <property type="entry name" value="Actin_CS"/>
</dbReference>
<dbReference type="CDD" id="cd13395">
    <property type="entry name" value="ASKHA_NBD_Arp4_ACTL6-like"/>
    <property type="match status" value="1"/>
</dbReference>
<organism evidence="5 6">
    <name type="scientific">Gomphillus americanus</name>
    <dbReference type="NCBI Taxonomy" id="1940652"/>
    <lineage>
        <taxon>Eukaryota</taxon>
        <taxon>Fungi</taxon>
        <taxon>Dikarya</taxon>
        <taxon>Ascomycota</taxon>
        <taxon>Pezizomycotina</taxon>
        <taxon>Lecanoromycetes</taxon>
        <taxon>OSLEUM clade</taxon>
        <taxon>Ostropomycetidae</taxon>
        <taxon>Ostropales</taxon>
        <taxon>Graphidaceae</taxon>
        <taxon>Gomphilloideae</taxon>
        <taxon>Gomphillus</taxon>
    </lineage>
</organism>
<evidence type="ECO:0000256" key="2">
    <source>
        <dbReference type="ARBA" id="ARBA00049360"/>
    </source>
</evidence>
<dbReference type="PROSITE" id="PS00432">
    <property type="entry name" value="ACTINS_2"/>
    <property type="match status" value="1"/>
</dbReference>
<dbReference type="AlphaFoldDB" id="A0A8H3I4N1"/>
<comment type="catalytic activity">
    <reaction evidence="2">
        <text>ATP + H2O = ADP + phosphate + H(+)</text>
        <dbReference type="Rhea" id="RHEA:13065"/>
        <dbReference type="ChEBI" id="CHEBI:15377"/>
        <dbReference type="ChEBI" id="CHEBI:15378"/>
        <dbReference type="ChEBI" id="CHEBI:30616"/>
        <dbReference type="ChEBI" id="CHEBI:43474"/>
        <dbReference type="ChEBI" id="CHEBI:456216"/>
    </reaction>
</comment>
<name>A0A8H3I4N1_9LECA</name>
<dbReference type="InterPro" id="IPR020902">
    <property type="entry name" value="Actin/actin-like_CS"/>
</dbReference>
<dbReference type="Gene3D" id="3.30.420.40">
    <property type="match status" value="3"/>
</dbReference>
<gene>
    <name evidence="5" type="ORF">GOMPHAMPRED_000105</name>
</gene>
<evidence type="ECO:0008006" key="7">
    <source>
        <dbReference type="Google" id="ProtNLM"/>
    </source>
</evidence>
<comment type="similarity">
    <text evidence="3">Belongs to the actin family.</text>
</comment>
<evidence type="ECO:0000256" key="3">
    <source>
        <dbReference type="RuleBase" id="RU000487"/>
    </source>
</evidence>
<comment type="caution">
    <text evidence="5">The sequence shown here is derived from an EMBL/GenBank/DDBJ whole genome shotgun (WGS) entry which is preliminary data.</text>
</comment>
<dbReference type="SUPFAM" id="SSF53067">
    <property type="entry name" value="Actin-like ATPase domain"/>
    <property type="match status" value="2"/>
</dbReference>
<comment type="function">
    <text evidence="1">Actins are highly conserved proteins that are involved in various types of cell motility and are ubiquitously expressed in all eukaryotic cells.</text>
</comment>
<feature type="region of interest" description="Disordered" evidence="4">
    <location>
        <begin position="104"/>
        <end position="126"/>
    </location>
</feature>
<dbReference type="FunFam" id="3.30.420.40:FF:000058">
    <property type="entry name" value="Putative actin-related protein 5"/>
    <property type="match status" value="1"/>
</dbReference>
<evidence type="ECO:0000313" key="5">
    <source>
        <dbReference type="EMBL" id="CAF9903140.1"/>
    </source>
</evidence>
<evidence type="ECO:0000256" key="1">
    <source>
        <dbReference type="ARBA" id="ARBA00003520"/>
    </source>
</evidence>
<dbReference type="EMBL" id="CAJPDQ010000001">
    <property type="protein sequence ID" value="CAF9903140.1"/>
    <property type="molecule type" value="Genomic_DNA"/>
</dbReference>
<keyword evidence="6" id="KW-1185">Reference proteome</keyword>
<proteinExistence type="inferred from homology"/>
<evidence type="ECO:0000313" key="6">
    <source>
        <dbReference type="Proteomes" id="UP000664169"/>
    </source>
</evidence>
<dbReference type="InterPro" id="IPR004000">
    <property type="entry name" value="Actin"/>
</dbReference>
<accession>A0A8H3I4N1</accession>
<dbReference type="InterPro" id="IPR043129">
    <property type="entry name" value="ATPase_NBD"/>
</dbReference>
<dbReference type="Pfam" id="PF00022">
    <property type="entry name" value="Actin"/>
    <property type="match status" value="1"/>
</dbReference>
<dbReference type="PANTHER" id="PTHR11937">
    <property type="entry name" value="ACTIN"/>
    <property type="match status" value="1"/>
</dbReference>
<dbReference type="Proteomes" id="UP000664169">
    <property type="component" value="Unassembled WGS sequence"/>
</dbReference>
<dbReference type="SMART" id="SM00268">
    <property type="entry name" value="ACTIN"/>
    <property type="match status" value="1"/>
</dbReference>
<evidence type="ECO:0000256" key="4">
    <source>
        <dbReference type="SAM" id="MobiDB-lite"/>
    </source>
</evidence>
<dbReference type="OrthoDB" id="5132116at2759"/>
<sequence>MSIAGNTTAPKAEEYGGDEISALILDPGSSTTRAGFAGEDTPKSVINTNYGRTAKTSYIFGDESLHRPQPGMEILNPMAADGTVEDWDAAVKLWEYAIRSRLTSPKQSSPKANGLNDHNDEANGKQETNVDAMEIDQEADEDKEFGLLYENPLLITEPAWNTPRNRERAIQIAIEQWDCPAFWIAKTGVLAAFATGKPTALVIDMGARSTSVTPVHDGMHLKKGSLRTSLAGDFVSSQVRLQFNEAKPPITITPHYLVSSKQPVEAGQPALATLRPFTAETEPHPSFRRLQENRVIHEFKESVVELWNRGGKLLGSTGGVPNEELAREPIRPFEFPDGFNQVFGVEQYRPVEALFDHRAALTSDEYPPPTAEMTITEVVKKSVNAVDVDLRGHLLSNIVLTGASSLLRGASDRTLAEITSAFTGPRVRVNAPGNLYERKYASWIGGSILASLGTFHQMWISKKEYEESGPNIVEKRCKSSSSQGFEASVQYTDEGGFFNCHLVVDGVFRNGASCYAVSITFYTKGEKLRKQFDSIAREQELQGASSYGIPN</sequence>
<dbReference type="Gene3D" id="3.90.640.10">
    <property type="entry name" value="Actin, Chain A, domain 4"/>
    <property type="match status" value="1"/>
</dbReference>
<protein>
    <recommendedName>
        <fullName evidence="7">Actin-related protein 4</fullName>
    </recommendedName>
</protein>